<dbReference type="PANTHER" id="PTHR31985">
    <property type="entry name" value="ETHYLENE-RESPONSIVE TRANSCRIPTION FACTOR ERF042-RELATED"/>
    <property type="match status" value="1"/>
</dbReference>
<organism evidence="10 11">
    <name type="scientific">Zostera marina</name>
    <name type="common">Eelgrass</name>
    <dbReference type="NCBI Taxonomy" id="29655"/>
    <lineage>
        <taxon>Eukaryota</taxon>
        <taxon>Viridiplantae</taxon>
        <taxon>Streptophyta</taxon>
        <taxon>Embryophyta</taxon>
        <taxon>Tracheophyta</taxon>
        <taxon>Spermatophyta</taxon>
        <taxon>Magnoliopsida</taxon>
        <taxon>Liliopsida</taxon>
        <taxon>Zosteraceae</taxon>
        <taxon>Zostera</taxon>
    </lineage>
</organism>
<evidence type="ECO:0000256" key="8">
    <source>
        <dbReference type="SAM" id="MobiDB-lite"/>
    </source>
</evidence>
<dbReference type="InterPro" id="IPR051032">
    <property type="entry name" value="AP2/ERF_TF_ERF_subfamily"/>
</dbReference>
<evidence type="ECO:0000256" key="5">
    <source>
        <dbReference type="ARBA" id="ARBA00023163"/>
    </source>
</evidence>
<evidence type="ECO:0000256" key="4">
    <source>
        <dbReference type="ARBA" id="ARBA00023159"/>
    </source>
</evidence>
<keyword evidence="11" id="KW-1185">Reference proteome</keyword>
<comment type="subcellular location">
    <subcellularLocation>
        <location evidence="1">Nucleus</location>
    </subcellularLocation>
</comment>
<keyword evidence="6" id="KW-0539">Nucleus</keyword>
<dbReference type="SUPFAM" id="SSF54171">
    <property type="entry name" value="DNA-binding domain"/>
    <property type="match status" value="1"/>
</dbReference>
<evidence type="ECO:0000256" key="6">
    <source>
        <dbReference type="ARBA" id="ARBA00023242"/>
    </source>
</evidence>
<sequence>MAGKSKPATPRSDKKSSTYHGVRMRSWGKWVSEIREPKKNSRIWLGTFRTAEMAARAHDVAARSIKGESAILNFPDLIASLPYPVSLSPRDVRAAAAKAAMMDPSPTLLLKDDLVEEEELGQIIELPRIDHVDLMFEHLPSSSSSESCSSNEFLFSIDHHTTTCTWMETEIMRGHREFGGVGFGLDNQNGLLPLPEAILPTNDFGFETPSVWDHCLSKFD</sequence>
<dbReference type="Gene3D" id="3.30.730.10">
    <property type="entry name" value="AP2/ERF domain"/>
    <property type="match status" value="1"/>
</dbReference>
<evidence type="ECO:0000256" key="3">
    <source>
        <dbReference type="ARBA" id="ARBA00023125"/>
    </source>
</evidence>
<reference evidence="11" key="1">
    <citation type="journal article" date="2016" name="Nature">
        <title>The genome of the seagrass Zostera marina reveals angiosperm adaptation to the sea.</title>
        <authorList>
            <person name="Olsen J.L."/>
            <person name="Rouze P."/>
            <person name="Verhelst B."/>
            <person name="Lin Y.-C."/>
            <person name="Bayer T."/>
            <person name="Collen J."/>
            <person name="Dattolo E."/>
            <person name="De Paoli E."/>
            <person name="Dittami S."/>
            <person name="Maumus F."/>
            <person name="Michel G."/>
            <person name="Kersting A."/>
            <person name="Lauritano C."/>
            <person name="Lohaus R."/>
            <person name="Toepel M."/>
            <person name="Tonon T."/>
            <person name="Vanneste K."/>
            <person name="Amirebrahimi M."/>
            <person name="Brakel J."/>
            <person name="Bostroem C."/>
            <person name="Chovatia M."/>
            <person name="Grimwood J."/>
            <person name="Jenkins J.W."/>
            <person name="Jueterbock A."/>
            <person name="Mraz A."/>
            <person name="Stam W.T."/>
            <person name="Tice H."/>
            <person name="Bornberg-Bauer E."/>
            <person name="Green P.J."/>
            <person name="Pearson G.A."/>
            <person name="Procaccini G."/>
            <person name="Duarte C.M."/>
            <person name="Schmutz J."/>
            <person name="Reusch T.B.H."/>
            <person name="Van de Peer Y."/>
        </authorList>
    </citation>
    <scope>NUCLEOTIDE SEQUENCE [LARGE SCALE GENOMIC DNA]</scope>
    <source>
        <strain evidence="11">cv. Finnish</strain>
    </source>
</reference>
<dbReference type="CDD" id="cd00018">
    <property type="entry name" value="AP2"/>
    <property type="match status" value="1"/>
</dbReference>
<dbReference type="InterPro" id="IPR001471">
    <property type="entry name" value="AP2/ERF_dom"/>
</dbReference>
<dbReference type="OrthoDB" id="1932364at2759"/>
<dbReference type="GO" id="GO:0005634">
    <property type="term" value="C:nucleus"/>
    <property type="evidence" value="ECO:0007669"/>
    <property type="project" value="UniProtKB-SubCell"/>
</dbReference>
<protein>
    <submittedName>
        <fullName evidence="10">Dehydration-responsive element-binding protein 3</fullName>
    </submittedName>
</protein>
<dbReference type="PROSITE" id="PS51032">
    <property type="entry name" value="AP2_ERF"/>
    <property type="match status" value="1"/>
</dbReference>
<keyword evidence="5" id="KW-0804">Transcription</keyword>
<comment type="caution">
    <text evidence="10">The sequence shown here is derived from an EMBL/GenBank/DDBJ whole genome shotgun (WGS) entry which is preliminary data.</text>
</comment>
<keyword evidence="3" id="KW-0238">DNA-binding</keyword>
<name>A0A0K9NNU9_ZOSMR</name>
<dbReference type="GO" id="GO:0003677">
    <property type="term" value="F:DNA binding"/>
    <property type="evidence" value="ECO:0007669"/>
    <property type="project" value="UniProtKB-KW"/>
</dbReference>
<dbReference type="SMART" id="SM00380">
    <property type="entry name" value="AP2"/>
    <property type="match status" value="1"/>
</dbReference>
<keyword evidence="2" id="KW-0805">Transcription regulation</keyword>
<gene>
    <name evidence="10" type="ORF">ZOSMA_83G00080</name>
</gene>
<accession>A0A0K9NNU9</accession>
<dbReference type="GO" id="GO:0003700">
    <property type="term" value="F:DNA-binding transcription factor activity"/>
    <property type="evidence" value="ECO:0007669"/>
    <property type="project" value="InterPro"/>
</dbReference>
<evidence type="ECO:0000256" key="7">
    <source>
        <dbReference type="ARBA" id="ARBA00024343"/>
    </source>
</evidence>
<proteinExistence type="inferred from homology"/>
<dbReference type="EMBL" id="LFYR01002038">
    <property type="protein sequence ID" value="KMZ57635.1"/>
    <property type="molecule type" value="Genomic_DNA"/>
</dbReference>
<dbReference type="Pfam" id="PF00847">
    <property type="entry name" value="AP2"/>
    <property type="match status" value="1"/>
</dbReference>
<dbReference type="AlphaFoldDB" id="A0A0K9NNU9"/>
<evidence type="ECO:0000259" key="9">
    <source>
        <dbReference type="PROSITE" id="PS51032"/>
    </source>
</evidence>
<evidence type="ECO:0000313" key="10">
    <source>
        <dbReference type="EMBL" id="KMZ57635.1"/>
    </source>
</evidence>
<evidence type="ECO:0000256" key="1">
    <source>
        <dbReference type="ARBA" id="ARBA00004123"/>
    </source>
</evidence>
<dbReference type="InterPro" id="IPR016177">
    <property type="entry name" value="DNA-bd_dom_sf"/>
</dbReference>
<evidence type="ECO:0000256" key="2">
    <source>
        <dbReference type="ARBA" id="ARBA00023015"/>
    </source>
</evidence>
<evidence type="ECO:0000313" key="11">
    <source>
        <dbReference type="Proteomes" id="UP000036987"/>
    </source>
</evidence>
<keyword evidence="4" id="KW-0010">Activator</keyword>
<dbReference type="PRINTS" id="PR00367">
    <property type="entry name" value="ETHRSPELEMNT"/>
</dbReference>
<comment type="similarity">
    <text evidence="7">Belongs to the AP2/ERF transcription factor family. ERF subfamily.</text>
</comment>
<dbReference type="PANTHER" id="PTHR31985:SF130">
    <property type="entry name" value="ETHYLENE-RESPONSIVE TRANSCRIPTION FACTOR ERF034"/>
    <property type="match status" value="1"/>
</dbReference>
<dbReference type="FunFam" id="3.30.730.10:FF:000001">
    <property type="entry name" value="Ethylene-responsive transcription factor 2"/>
    <property type="match status" value="1"/>
</dbReference>
<dbReference type="InterPro" id="IPR036955">
    <property type="entry name" value="AP2/ERF_dom_sf"/>
</dbReference>
<feature type="region of interest" description="Disordered" evidence="8">
    <location>
        <begin position="1"/>
        <end position="20"/>
    </location>
</feature>
<feature type="domain" description="AP2/ERF" evidence="9">
    <location>
        <begin position="18"/>
        <end position="75"/>
    </location>
</feature>
<dbReference type="Proteomes" id="UP000036987">
    <property type="component" value="Unassembled WGS sequence"/>
</dbReference>